<dbReference type="OrthoDB" id="1905501at2"/>
<evidence type="ECO:0008006" key="3">
    <source>
        <dbReference type="Google" id="ProtNLM"/>
    </source>
</evidence>
<evidence type="ECO:0000313" key="2">
    <source>
        <dbReference type="Proteomes" id="UP000309676"/>
    </source>
</evidence>
<comment type="caution">
    <text evidence="1">The sequence shown here is derived from an EMBL/GenBank/DDBJ whole genome shotgun (WGS) entry which is preliminary data.</text>
</comment>
<dbReference type="Gene3D" id="1.10.472.50">
    <property type="entry name" value="HD-domain/PDEase-like"/>
    <property type="match status" value="1"/>
</dbReference>
<gene>
    <name evidence="1" type="ORF">FE782_09545</name>
</gene>
<dbReference type="RefSeq" id="WP_138193868.1">
    <property type="nucleotide sequence ID" value="NZ_VCIW01000005.1"/>
</dbReference>
<reference evidence="1 2" key="1">
    <citation type="submission" date="2019-05" db="EMBL/GenBank/DDBJ databases">
        <authorList>
            <person name="Narsing Rao M.P."/>
            <person name="Li W.J."/>
        </authorList>
    </citation>
    <scope>NUCLEOTIDE SEQUENCE [LARGE SCALE GENOMIC DNA]</scope>
    <source>
        <strain evidence="1 2">SYSU_K30003</strain>
    </source>
</reference>
<dbReference type="Proteomes" id="UP000309676">
    <property type="component" value="Unassembled WGS sequence"/>
</dbReference>
<name>A0A5R9G8Z8_9BACL</name>
<sequence>MIQEEQLIDFVTPYYIDKDIMHDLSHIRRVVQSAKKLFKYYPSANEEIIILAAHFHGFIYKDEAAIRQFLSDRNVEESLVDFICKVAWESQKDEEAQSLEGRILHDAHLIEGGKTYIIVKCLVTGTARGQTLEETIDIIEQRILGRFHCYLPEAKEIYKEMHDFAEQFIRDLKAGLEEA</sequence>
<accession>A0A5R9G8Z8</accession>
<dbReference type="AlphaFoldDB" id="A0A5R9G8Z8"/>
<protein>
    <recommendedName>
        <fullName evidence="3">HD domain-containing protein</fullName>
    </recommendedName>
</protein>
<dbReference type="Gene3D" id="1.20.58.1910">
    <property type="match status" value="1"/>
</dbReference>
<dbReference type="SUPFAM" id="SSF109604">
    <property type="entry name" value="HD-domain/PDEase-like"/>
    <property type="match status" value="1"/>
</dbReference>
<proteinExistence type="predicted"/>
<keyword evidence="2" id="KW-1185">Reference proteome</keyword>
<dbReference type="EMBL" id="VCIW01000005">
    <property type="protein sequence ID" value="TLS52211.1"/>
    <property type="molecule type" value="Genomic_DNA"/>
</dbReference>
<organism evidence="1 2">
    <name type="scientific">Paenibacillus antri</name>
    <dbReference type="NCBI Taxonomy" id="2582848"/>
    <lineage>
        <taxon>Bacteria</taxon>
        <taxon>Bacillati</taxon>
        <taxon>Bacillota</taxon>
        <taxon>Bacilli</taxon>
        <taxon>Bacillales</taxon>
        <taxon>Paenibacillaceae</taxon>
        <taxon>Paenibacillus</taxon>
    </lineage>
</organism>
<evidence type="ECO:0000313" key="1">
    <source>
        <dbReference type="EMBL" id="TLS52211.1"/>
    </source>
</evidence>